<dbReference type="OrthoDB" id="5291055at2759"/>
<evidence type="ECO:0000313" key="2">
    <source>
        <dbReference type="Proteomes" id="UP000799440"/>
    </source>
</evidence>
<organism evidence="1 2">
    <name type="scientific">Sporormia fimetaria CBS 119925</name>
    <dbReference type="NCBI Taxonomy" id="1340428"/>
    <lineage>
        <taxon>Eukaryota</taxon>
        <taxon>Fungi</taxon>
        <taxon>Dikarya</taxon>
        <taxon>Ascomycota</taxon>
        <taxon>Pezizomycotina</taxon>
        <taxon>Dothideomycetes</taxon>
        <taxon>Pleosporomycetidae</taxon>
        <taxon>Pleosporales</taxon>
        <taxon>Sporormiaceae</taxon>
        <taxon>Sporormia</taxon>
    </lineage>
</organism>
<evidence type="ECO:0000313" key="1">
    <source>
        <dbReference type="EMBL" id="KAF2745037.1"/>
    </source>
</evidence>
<dbReference type="Pfam" id="PF12224">
    <property type="entry name" value="Amidoligase_2"/>
    <property type="match status" value="1"/>
</dbReference>
<gene>
    <name evidence="1" type="ORF">M011DRAFT_470048</name>
</gene>
<protein>
    <submittedName>
        <fullName evidence="1">Uncharacterized protein</fullName>
    </submittedName>
</protein>
<dbReference type="Proteomes" id="UP000799440">
    <property type="component" value="Unassembled WGS sequence"/>
</dbReference>
<dbReference type="PANTHER" id="PTHR36847">
    <property type="entry name" value="AMIDOLIGASE ENZYME"/>
    <property type="match status" value="1"/>
</dbReference>
<keyword evidence="2" id="KW-1185">Reference proteome</keyword>
<dbReference type="AlphaFoldDB" id="A0A6A6V775"/>
<accession>A0A6A6V775</accession>
<proteinExistence type="predicted"/>
<reference evidence="1" key="1">
    <citation type="journal article" date="2020" name="Stud. Mycol.">
        <title>101 Dothideomycetes genomes: a test case for predicting lifestyles and emergence of pathogens.</title>
        <authorList>
            <person name="Haridas S."/>
            <person name="Albert R."/>
            <person name="Binder M."/>
            <person name="Bloem J."/>
            <person name="Labutti K."/>
            <person name="Salamov A."/>
            <person name="Andreopoulos B."/>
            <person name="Baker S."/>
            <person name="Barry K."/>
            <person name="Bills G."/>
            <person name="Bluhm B."/>
            <person name="Cannon C."/>
            <person name="Castanera R."/>
            <person name="Culley D."/>
            <person name="Daum C."/>
            <person name="Ezra D."/>
            <person name="Gonzalez J."/>
            <person name="Henrissat B."/>
            <person name="Kuo A."/>
            <person name="Liang C."/>
            <person name="Lipzen A."/>
            <person name="Lutzoni F."/>
            <person name="Magnuson J."/>
            <person name="Mondo S."/>
            <person name="Nolan M."/>
            <person name="Ohm R."/>
            <person name="Pangilinan J."/>
            <person name="Park H.-J."/>
            <person name="Ramirez L."/>
            <person name="Alfaro M."/>
            <person name="Sun H."/>
            <person name="Tritt A."/>
            <person name="Yoshinaga Y."/>
            <person name="Zwiers L.-H."/>
            <person name="Turgeon B."/>
            <person name="Goodwin S."/>
            <person name="Spatafora J."/>
            <person name="Crous P."/>
            <person name="Grigoriev I."/>
        </authorList>
    </citation>
    <scope>NUCLEOTIDE SEQUENCE</scope>
    <source>
        <strain evidence="1">CBS 119925</strain>
    </source>
</reference>
<dbReference type="InterPro" id="IPR022025">
    <property type="entry name" value="Amidoligase_2"/>
</dbReference>
<dbReference type="EMBL" id="MU006585">
    <property type="protein sequence ID" value="KAF2745037.1"/>
    <property type="molecule type" value="Genomic_DNA"/>
</dbReference>
<name>A0A6A6V775_9PLEO</name>
<dbReference type="PANTHER" id="PTHR36847:SF1">
    <property type="entry name" value="AMIDOLIGASE ENZYME"/>
    <property type="match status" value="1"/>
</dbReference>
<sequence length="223" mass="25899">MQVKKIAKTALFFERAVDAVMPLDRRDNIFCRSNRMSQYGKGRNLEQHMQAIEDAPDFMNIAIQMCSISNTRTWPIIKYYRWNFGSLHLEGAREVGTIEFRQPPGSKSATSTRHWINFAVAFVQMACVHGDNLDMARSHEVDSKLHMDYFKSMMFGGAEYAQMEKGDRDFLLNYLSQGPGRSLPEHRYNLIHWNTPEKMAILVNKSKKQDKTLKKFLALYGYK</sequence>